<evidence type="ECO:0000256" key="3">
    <source>
        <dbReference type="ARBA" id="ARBA00023159"/>
    </source>
</evidence>
<evidence type="ECO:0000256" key="4">
    <source>
        <dbReference type="ARBA" id="ARBA00023163"/>
    </source>
</evidence>
<dbReference type="Proteomes" id="UP000834458">
    <property type="component" value="Unassembled WGS sequence"/>
</dbReference>
<dbReference type="InterPro" id="IPR018062">
    <property type="entry name" value="HTH_AraC-typ_CS"/>
</dbReference>
<accession>A0AA35GJL8</accession>
<evidence type="ECO:0000313" key="6">
    <source>
        <dbReference type="EMBL" id="CAB5700036.1"/>
    </source>
</evidence>
<protein>
    <submittedName>
        <fullName evidence="6">HTH-type transcriptional repressor of iron proteins A</fullName>
    </submittedName>
</protein>
<keyword evidence="1" id="KW-0805">Transcription regulation</keyword>
<dbReference type="SUPFAM" id="SSF46689">
    <property type="entry name" value="Homeodomain-like"/>
    <property type="match status" value="2"/>
</dbReference>
<dbReference type="EMBL" id="CAHPSC010000041">
    <property type="protein sequence ID" value="CAB5700036.1"/>
    <property type="molecule type" value="Genomic_DNA"/>
</dbReference>
<dbReference type="InterPro" id="IPR050204">
    <property type="entry name" value="AraC_XylS_family_regulators"/>
</dbReference>
<organism evidence="6 7">
    <name type="scientific">Comamonas aquatica</name>
    <dbReference type="NCBI Taxonomy" id="225991"/>
    <lineage>
        <taxon>Bacteria</taxon>
        <taxon>Pseudomonadati</taxon>
        <taxon>Pseudomonadota</taxon>
        <taxon>Betaproteobacteria</taxon>
        <taxon>Burkholderiales</taxon>
        <taxon>Comamonadaceae</taxon>
        <taxon>Comamonas</taxon>
    </lineage>
</organism>
<keyword evidence="4" id="KW-0804">Transcription</keyword>
<sequence length="268" mass="29365">MMAPMTAPVHQFHRHPALPWAELRTSRQSPHCYRLHMHAEYSFGLVDAGTAQFQHPQGPQALVPGDVVLIEPSIWHACNPAQPTRWSYRMLYVQAGWLHDQLGVDGLQFVQRHLRSATSTVTMQRLCQALVAGDAAGWTAQLLQWLHANQLCHARPGPAPVMGEPAVQQALQCLHQHPDAAPSVQDLAAAGGMSPSRFIRHFKAATGVTPGAYRLNLRLNGARHLLAQGVALADAAHAMGFADQAHLQRSFKAHHALTPGRYAQPQAH</sequence>
<evidence type="ECO:0000259" key="5">
    <source>
        <dbReference type="PROSITE" id="PS01124"/>
    </source>
</evidence>
<dbReference type="PROSITE" id="PS00041">
    <property type="entry name" value="HTH_ARAC_FAMILY_1"/>
    <property type="match status" value="1"/>
</dbReference>
<gene>
    <name evidence="6" type="primary">ripA_3</name>
    <name evidence="6" type="ORF">GHA_02681</name>
</gene>
<dbReference type="Pfam" id="PF12833">
    <property type="entry name" value="HTH_18"/>
    <property type="match status" value="1"/>
</dbReference>
<proteinExistence type="predicted"/>
<feature type="domain" description="HTH araC/xylS-type" evidence="5">
    <location>
        <begin position="168"/>
        <end position="265"/>
    </location>
</feature>
<dbReference type="SUPFAM" id="SSF51215">
    <property type="entry name" value="Regulatory protein AraC"/>
    <property type="match status" value="1"/>
</dbReference>
<dbReference type="InterPro" id="IPR018060">
    <property type="entry name" value="HTH_AraC"/>
</dbReference>
<dbReference type="InterPro" id="IPR037923">
    <property type="entry name" value="HTH-like"/>
</dbReference>
<dbReference type="GO" id="GO:0003700">
    <property type="term" value="F:DNA-binding transcription factor activity"/>
    <property type="evidence" value="ECO:0007669"/>
    <property type="project" value="InterPro"/>
</dbReference>
<dbReference type="InterPro" id="IPR009057">
    <property type="entry name" value="Homeodomain-like_sf"/>
</dbReference>
<dbReference type="PROSITE" id="PS01124">
    <property type="entry name" value="HTH_ARAC_FAMILY_2"/>
    <property type="match status" value="1"/>
</dbReference>
<comment type="caution">
    <text evidence="6">The sequence shown here is derived from an EMBL/GenBank/DDBJ whole genome shotgun (WGS) entry which is preliminary data.</text>
</comment>
<evidence type="ECO:0000313" key="7">
    <source>
        <dbReference type="Proteomes" id="UP000834458"/>
    </source>
</evidence>
<name>A0AA35GJL8_9BURK</name>
<evidence type="ECO:0000256" key="1">
    <source>
        <dbReference type="ARBA" id="ARBA00023015"/>
    </source>
</evidence>
<dbReference type="Pfam" id="PF02311">
    <property type="entry name" value="AraC_binding"/>
    <property type="match status" value="1"/>
</dbReference>
<keyword evidence="3" id="KW-0010">Activator</keyword>
<dbReference type="Gene3D" id="1.10.10.60">
    <property type="entry name" value="Homeodomain-like"/>
    <property type="match status" value="2"/>
</dbReference>
<dbReference type="InterPro" id="IPR003313">
    <property type="entry name" value="AraC-bd"/>
</dbReference>
<dbReference type="SMART" id="SM00342">
    <property type="entry name" value="HTH_ARAC"/>
    <property type="match status" value="1"/>
</dbReference>
<reference evidence="6" key="1">
    <citation type="submission" date="2020-05" db="EMBL/GenBank/DDBJ databases">
        <authorList>
            <person name="Delgado-Blas J."/>
        </authorList>
    </citation>
    <scope>NUCLEOTIDE SEQUENCE</scope>
    <source>
        <strain evidence="6">BB1454</strain>
    </source>
</reference>
<dbReference type="PANTHER" id="PTHR46796">
    <property type="entry name" value="HTH-TYPE TRANSCRIPTIONAL ACTIVATOR RHAS-RELATED"/>
    <property type="match status" value="1"/>
</dbReference>
<keyword evidence="2" id="KW-0238">DNA-binding</keyword>
<evidence type="ECO:0000256" key="2">
    <source>
        <dbReference type="ARBA" id="ARBA00023125"/>
    </source>
</evidence>
<dbReference type="GO" id="GO:0043565">
    <property type="term" value="F:sequence-specific DNA binding"/>
    <property type="evidence" value="ECO:0007669"/>
    <property type="project" value="InterPro"/>
</dbReference>
<dbReference type="AlphaFoldDB" id="A0AA35GJL8"/>